<protein>
    <submittedName>
        <fullName evidence="5">DUF11 domain-containing protein</fullName>
    </submittedName>
</protein>
<dbReference type="InterPro" id="IPR013783">
    <property type="entry name" value="Ig-like_fold"/>
</dbReference>
<feature type="signal peptide" evidence="3">
    <location>
        <begin position="1"/>
        <end position="32"/>
    </location>
</feature>
<keyword evidence="2" id="KW-0812">Transmembrane</keyword>
<feature type="domain" description="DUF11" evidence="4">
    <location>
        <begin position="276"/>
        <end position="389"/>
    </location>
</feature>
<dbReference type="PANTHER" id="PTHR34819:SF3">
    <property type="entry name" value="CELL SURFACE PROTEIN"/>
    <property type="match status" value="1"/>
</dbReference>
<dbReference type="InterPro" id="IPR051172">
    <property type="entry name" value="Chlamydia_OmcB"/>
</dbReference>
<evidence type="ECO:0000256" key="1">
    <source>
        <dbReference type="SAM" id="MobiDB-lite"/>
    </source>
</evidence>
<evidence type="ECO:0000256" key="3">
    <source>
        <dbReference type="SAM" id="SignalP"/>
    </source>
</evidence>
<keyword evidence="3" id="KW-0732">Signal</keyword>
<feature type="transmembrane region" description="Helical" evidence="2">
    <location>
        <begin position="686"/>
        <end position="705"/>
    </location>
</feature>
<evidence type="ECO:0000313" key="5">
    <source>
        <dbReference type="EMBL" id="MBD7949345.1"/>
    </source>
</evidence>
<sequence>MSTRPTRRPAAAGLVVLLSLGGAVALAPPASAAEFNDYVTVSETTLDFGQDLRFGDPDVTLSYSLTAVQDTTLSTDGWYTPGPDEPWGEVSGDACPGLSVDGTVTLAAGQECVITVTFDPSTILSPSSSVSGGRTWNATGAAGPATTDQPVSYQAVVHALSWEPGSLGFVAVPGTTGAPQTVTFTNLARVPLSALDTGGEGPDFTLDLGTCASPIPVSGTCTLSYKYTDNASTPRTSARTWVHFSATGPDGPKAYTHDSTVVSLAGVTPFPPRTTDISVTKSLVGTAPIVAGDLIAWDVTVSNVGPDAADAVTLYEYPGPHLTLDRVDGVTCTSWGQCSLGALASGDSITVRAWTQVLPDTPVGTALTNDATAYSPQRDPDHDNNSASAFAGPTTDAADVADVQIAKTAPTAPPQVGGETTWPLTVTNTGPGDATDVEVTDALPPGTSYVSGPDECTADTARTTCTLGTLTTDQTWTGAVVLRVEDPALAGTAITNTATVGTSAHDPDPSDNSATATSLPVVGPARGNLAVSLEAPATVVAGARLDPVIAVTNTGDAPMTGVTVVTHAPPGTTFLNAGGTGTPGTAVIELAAACPASGTVITCEAGTVAPGDQLLVPVSLRVDAATPPGTTLPLVATVSASTPDDDPGDDTASAQVTVAASPAPGDGGTSTGARASDLATTGSDSLATVWVALLFVAAGTSVLVTRRAARP</sequence>
<dbReference type="Proteomes" id="UP000641803">
    <property type="component" value="Unassembled WGS sequence"/>
</dbReference>
<accession>A0ABR8RNI8</accession>
<feature type="domain" description="DUF11" evidence="4">
    <location>
        <begin position="402"/>
        <end position="517"/>
    </location>
</feature>
<feature type="region of interest" description="Disordered" evidence="1">
    <location>
        <begin position="659"/>
        <end position="678"/>
    </location>
</feature>
<gene>
    <name evidence="5" type="ORF">H9652_02835</name>
</gene>
<feature type="chain" id="PRO_5047445755" evidence="3">
    <location>
        <begin position="33"/>
        <end position="711"/>
    </location>
</feature>
<keyword evidence="6" id="KW-1185">Reference proteome</keyword>
<evidence type="ECO:0000256" key="2">
    <source>
        <dbReference type="SAM" id="Phobius"/>
    </source>
</evidence>
<evidence type="ECO:0000259" key="4">
    <source>
        <dbReference type="Pfam" id="PF01345"/>
    </source>
</evidence>
<dbReference type="InterPro" id="IPR001434">
    <property type="entry name" value="OmcB-like_DUF11"/>
</dbReference>
<dbReference type="EMBL" id="JACSQQ010000003">
    <property type="protein sequence ID" value="MBD7949345.1"/>
    <property type="molecule type" value="Genomic_DNA"/>
</dbReference>
<name>A0ABR8RNI8_9CELL</name>
<organism evidence="5 6">
    <name type="scientific">Oerskovia rustica</name>
    <dbReference type="NCBI Taxonomy" id="2762237"/>
    <lineage>
        <taxon>Bacteria</taxon>
        <taxon>Bacillati</taxon>
        <taxon>Actinomycetota</taxon>
        <taxon>Actinomycetes</taxon>
        <taxon>Micrococcales</taxon>
        <taxon>Cellulomonadaceae</taxon>
        <taxon>Oerskovia</taxon>
    </lineage>
</organism>
<dbReference type="Pfam" id="PF01345">
    <property type="entry name" value="DUF11"/>
    <property type="match status" value="3"/>
</dbReference>
<evidence type="ECO:0000313" key="6">
    <source>
        <dbReference type="Proteomes" id="UP000641803"/>
    </source>
</evidence>
<comment type="caution">
    <text evidence="5">The sequence shown here is derived from an EMBL/GenBank/DDBJ whole genome shotgun (WGS) entry which is preliminary data.</text>
</comment>
<dbReference type="PANTHER" id="PTHR34819">
    <property type="entry name" value="LARGE CYSTEINE-RICH PERIPLASMIC PROTEIN OMCB"/>
    <property type="match status" value="1"/>
</dbReference>
<dbReference type="InterPro" id="IPR047589">
    <property type="entry name" value="DUF11_rpt"/>
</dbReference>
<reference evidence="5 6" key="1">
    <citation type="submission" date="2020-08" db="EMBL/GenBank/DDBJ databases">
        <title>A Genomic Blueprint of the Chicken Gut Microbiome.</title>
        <authorList>
            <person name="Gilroy R."/>
            <person name="Ravi A."/>
            <person name="Getino M."/>
            <person name="Pursley I."/>
            <person name="Horton D.L."/>
            <person name="Alikhan N.-F."/>
            <person name="Baker D."/>
            <person name="Gharbi K."/>
            <person name="Hall N."/>
            <person name="Watson M."/>
            <person name="Adriaenssens E.M."/>
            <person name="Foster-Nyarko E."/>
            <person name="Jarju S."/>
            <person name="Secka A."/>
            <person name="Antonio M."/>
            <person name="Oren A."/>
            <person name="Chaudhuri R."/>
            <person name="La Ragione R.M."/>
            <person name="Hildebrand F."/>
            <person name="Pallen M.J."/>
        </authorList>
    </citation>
    <scope>NUCLEOTIDE SEQUENCE [LARGE SCALE GENOMIC DNA]</scope>
    <source>
        <strain evidence="5 6">Sa4CUA1</strain>
    </source>
</reference>
<proteinExistence type="predicted"/>
<feature type="domain" description="DUF11" evidence="4">
    <location>
        <begin position="536"/>
        <end position="656"/>
    </location>
</feature>
<keyword evidence="2" id="KW-1133">Transmembrane helix</keyword>
<keyword evidence="2" id="KW-0472">Membrane</keyword>
<dbReference type="NCBIfam" id="TIGR01451">
    <property type="entry name" value="B_ant_repeat"/>
    <property type="match status" value="1"/>
</dbReference>
<dbReference type="RefSeq" id="WP_191794569.1">
    <property type="nucleotide sequence ID" value="NZ_JACSQQ010000003.1"/>
</dbReference>
<dbReference type="Gene3D" id="2.60.40.10">
    <property type="entry name" value="Immunoglobulins"/>
    <property type="match status" value="3"/>
</dbReference>